<dbReference type="OMA" id="CPYTHVS"/>
<feature type="compositionally biased region" description="Low complexity" evidence="10">
    <location>
        <begin position="608"/>
        <end position="628"/>
    </location>
</feature>
<dbReference type="PANTHER" id="PTHR14738">
    <property type="entry name" value="ZINC FINGER CCCH DOMAIN-CONTAINING PROTEIN 14"/>
    <property type="match status" value="1"/>
</dbReference>
<dbReference type="GO" id="GO:0008270">
    <property type="term" value="F:zinc ion binding"/>
    <property type="evidence" value="ECO:0007669"/>
    <property type="project" value="UniProtKB-KW"/>
</dbReference>
<dbReference type="FunCoup" id="R7UK65">
    <property type="interactions" value="370"/>
</dbReference>
<feature type="compositionally biased region" description="Polar residues" evidence="10">
    <location>
        <begin position="310"/>
        <end position="319"/>
    </location>
</feature>
<dbReference type="PROSITE" id="PS50103">
    <property type="entry name" value="ZF_C3H1"/>
    <property type="match status" value="1"/>
</dbReference>
<dbReference type="GO" id="GO:0005634">
    <property type="term" value="C:nucleus"/>
    <property type="evidence" value="ECO:0007669"/>
    <property type="project" value="UniProtKB-SubCell"/>
</dbReference>
<feature type="domain" description="C3H1-type" evidence="11">
    <location>
        <begin position="442"/>
        <end position="467"/>
    </location>
</feature>
<dbReference type="EMBL" id="KB302576">
    <property type="protein sequence ID" value="ELU04198.1"/>
    <property type="molecule type" value="Genomic_DNA"/>
</dbReference>
<dbReference type="Pfam" id="PF14608">
    <property type="entry name" value="zf-CCCH_2"/>
    <property type="match status" value="5"/>
</dbReference>
<feature type="region of interest" description="Disordered" evidence="10">
    <location>
        <begin position="78"/>
        <end position="192"/>
    </location>
</feature>
<evidence type="ECO:0000313" key="12">
    <source>
        <dbReference type="EMBL" id="ELU04198.1"/>
    </source>
</evidence>
<dbReference type="EnsemblMetazoa" id="CapteT160281">
    <property type="protein sequence ID" value="CapteP160281"/>
    <property type="gene ID" value="CapteG160281"/>
</dbReference>
<evidence type="ECO:0000256" key="5">
    <source>
        <dbReference type="ARBA" id="ARBA00022737"/>
    </source>
</evidence>
<evidence type="ECO:0000256" key="9">
    <source>
        <dbReference type="PROSITE-ProRule" id="PRU00723"/>
    </source>
</evidence>
<feature type="compositionally biased region" description="Basic and acidic residues" evidence="10">
    <location>
        <begin position="285"/>
        <end position="308"/>
    </location>
</feature>
<dbReference type="HOGENOM" id="CLU_022605_0_0_1"/>
<accession>R7UK65</accession>
<keyword evidence="8" id="KW-0539">Nucleus</keyword>
<dbReference type="InterPro" id="IPR000571">
    <property type="entry name" value="Znf_CCCH"/>
</dbReference>
<evidence type="ECO:0000256" key="1">
    <source>
        <dbReference type="ARBA" id="ARBA00004123"/>
    </source>
</evidence>
<feature type="compositionally biased region" description="Basic residues" evidence="10">
    <location>
        <begin position="275"/>
        <end position="284"/>
    </location>
</feature>
<reference evidence="13" key="3">
    <citation type="submission" date="2015-06" db="UniProtKB">
        <authorList>
            <consortium name="EnsemblMetazoa"/>
        </authorList>
    </citation>
    <scope>IDENTIFICATION</scope>
</reference>
<evidence type="ECO:0000256" key="8">
    <source>
        <dbReference type="ARBA" id="ARBA00023242"/>
    </source>
</evidence>
<dbReference type="EMBL" id="AMQN01008250">
    <property type="status" value="NOT_ANNOTATED_CDS"/>
    <property type="molecule type" value="Genomic_DNA"/>
</dbReference>
<dbReference type="GO" id="GO:0008143">
    <property type="term" value="F:poly(A) binding"/>
    <property type="evidence" value="ECO:0007669"/>
    <property type="project" value="InterPro"/>
</dbReference>
<evidence type="ECO:0000256" key="2">
    <source>
        <dbReference type="ARBA" id="ARBA00008423"/>
    </source>
</evidence>
<reference evidence="14" key="1">
    <citation type="submission" date="2012-12" db="EMBL/GenBank/DDBJ databases">
        <authorList>
            <person name="Hellsten U."/>
            <person name="Grimwood J."/>
            <person name="Chapman J.A."/>
            <person name="Shapiro H."/>
            <person name="Aerts A."/>
            <person name="Otillar R.P."/>
            <person name="Terry A.Y."/>
            <person name="Boore J.L."/>
            <person name="Simakov O."/>
            <person name="Marletaz F."/>
            <person name="Cho S.-J."/>
            <person name="Edsinger-Gonzales E."/>
            <person name="Havlak P."/>
            <person name="Kuo D.-H."/>
            <person name="Larsson T."/>
            <person name="Lv J."/>
            <person name="Arendt D."/>
            <person name="Savage R."/>
            <person name="Osoegawa K."/>
            <person name="de Jong P."/>
            <person name="Lindberg D.R."/>
            <person name="Seaver E.C."/>
            <person name="Weisblat D.A."/>
            <person name="Putnam N.H."/>
            <person name="Grigoriev I.V."/>
            <person name="Rokhsar D.S."/>
        </authorList>
    </citation>
    <scope>NUCLEOTIDE SEQUENCE</scope>
    <source>
        <strain evidence="14">I ESC-2004</strain>
    </source>
</reference>
<proteinExistence type="inferred from homology"/>
<dbReference type="SMART" id="SM00356">
    <property type="entry name" value="ZnF_C3H1"/>
    <property type="match status" value="3"/>
</dbReference>
<name>R7UK65_CAPTE</name>
<feature type="compositionally biased region" description="Acidic residues" evidence="10">
    <location>
        <begin position="418"/>
        <end position="428"/>
    </location>
</feature>
<evidence type="ECO:0000256" key="6">
    <source>
        <dbReference type="ARBA" id="ARBA00022771"/>
    </source>
</evidence>
<evidence type="ECO:0000256" key="7">
    <source>
        <dbReference type="ARBA" id="ARBA00022833"/>
    </source>
</evidence>
<evidence type="ECO:0000259" key="11">
    <source>
        <dbReference type="PROSITE" id="PS50103"/>
    </source>
</evidence>
<evidence type="ECO:0000313" key="13">
    <source>
        <dbReference type="EnsemblMetazoa" id="CapteP160281"/>
    </source>
</evidence>
<dbReference type="GO" id="GO:0005737">
    <property type="term" value="C:cytoplasm"/>
    <property type="evidence" value="ECO:0007669"/>
    <property type="project" value="TreeGrafter"/>
</dbReference>
<dbReference type="Proteomes" id="UP000014760">
    <property type="component" value="Unassembled WGS sequence"/>
</dbReference>
<feature type="region of interest" description="Disordered" evidence="10">
    <location>
        <begin position="416"/>
        <end position="441"/>
    </location>
</feature>
<keyword evidence="6 9" id="KW-0863">Zinc-finger</keyword>
<dbReference type="PANTHER" id="PTHR14738:SF29">
    <property type="entry name" value="ZINC FINGER CCCH DOMAIN-CONTAINING PROTEIN 14"/>
    <property type="match status" value="1"/>
</dbReference>
<dbReference type="InterPro" id="IPR040366">
    <property type="entry name" value="Nab2/ZC3H14"/>
</dbReference>
<dbReference type="GO" id="GO:0043488">
    <property type="term" value="P:regulation of mRNA stability"/>
    <property type="evidence" value="ECO:0007669"/>
    <property type="project" value="InterPro"/>
</dbReference>
<feature type="region of interest" description="Disordered" evidence="10">
    <location>
        <begin position="590"/>
        <end position="628"/>
    </location>
</feature>
<feature type="zinc finger region" description="C3H1-type" evidence="9">
    <location>
        <begin position="442"/>
        <end position="467"/>
    </location>
</feature>
<gene>
    <name evidence="12" type="ORF">CAPTEDRAFT_160281</name>
</gene>
<dbReference type="STRING" id="283909.R7UK65"/>
<feature type="compositionally biased region" description="Polar residues" evidence="10">
    <location>
        <begin position="590"/>
        <end position="601"/>
    </location>
</feature>
<keyword evidence="14" id="KW-1185">Reference proteome</keyword>
<organism evidence="12">
    <name type="scientific">Capitella teleta</name>
    <name type="common">Polychaete worm</name>
    <dbReference type="NCBI Taxonomy" id="283909"/>
    <lineage>
        <taxon>Eukaryota</taxon>
        <taxon>Metazoa</taxon>
        <taxon>Spiralia</taxon>
        <taxon>Lophotrochozoa</taxon>
        <taxon>Annelida</taxon>
        <taxon>Polychaeta</taxon>
        <taxon>Sedentaria</taxon>
        <taxon>Scolecida</taxon>
        <taxon>Capitellidae</taxon>
        <taxon>Capitella</taxon>
    </lineage>
</organism>
<dbReference type="AlphaFoldDB" id="R7UK65"/>
<feature type="compositionally biased region" description="Acidic residues" evidence="10">
    <location>
        <begin position="119"/>
        <end position="131"/>
    </location>
</feature>
<reference evidence="12 14" key="2">
    <citation type="journal article" date="2013" name="Nature">
        <title>Insights into bilaterian evolution from three spiralian genomes.</title>
        <authorList>
            <person name="Simakov O."/>
            <person name="Marletaz F."/>
            <person name="Cho S.J."/>
            <person name="Edsinger-Gonzales E."/>
            <person name="Havlak P."/>
            <person name="Hellsten U."/>
            <person name="Kuo D.H."/>
            <person name="Larsson T."/>
            <person name="Lv J."/>
            <person name="Arendt D."/>
            <person name="Savage R."/>
            <person name="Osoegawa K."/>
            <person name="de Jong P."/>
            <person name="Grimwood J."/>
            <person name="Chapman J.A."/>
            <person name="Shapiro H."/>
            <person name="Aerts A."/>
            <person name="Otillar R.P."/>
            <person name="Terry A.Y."/>
            <person name="Boore J.L."/>
            <person name="Grigoriev I.V."/>
            <person name="Lindberg D.R."/>
            <person name="Seaver E.C."/>
            <person name="Weisblat D.A."/>
            <person name="Putnam N.H."/>
            <person name="Rokhsar D.S."/>
        </authorList>
    </citation>
    <scope>NUCLEOTIDE SEQUENCE</scope>
    <source>
        <strain evidence="12 14">I ESC-2004</strain>
    </source>
</reference>
<keyword evidence="7 9" id="KW-0862">Zinc</keyword>
<comment type="similarity">
    <text evidence="2">Belongs to the ZC3H14 family.</text>
</comment>
<keyword evidence="4 9" id="KW-0479">Metal-binding</keyword>
<evidence type="ECO:0000256" key="4">
    <source>
        <dbReference type="ARBA" id="ARBA00022723"/>
    </source>
</evidence>
<comment type="subcellular location">
    <subcellularLocation>
        <location evidence="1">Nucleus</location>
    </subcellularLocation>
</comment>
<keyword evidence="5" id="KW-0677">Repeat</keyword>
<feature type="compositionally biased region" description="Basic and acidic residues" evidence="10">
    <location>
        <begin position="429"/>
        <end position="441"/>
    </location>
</feature>
<evidence type="ECO:0000313" key="14">
    <source>
        <dbReference type="Proteomes" id="UP000014760"/>
    </source>
</evidence>
<feature type="compositionally biased region" description="Basic and acidic residues" evidence="10">
    <location>
        <begin position="81"/>
        <end position="118"/>
    </location>
</feature>
<feature type="region of interest" description="Disordered" evidence="10">
    <location>
        <begin position="244"/>
        <end position="325"/>
    </location>
</feature>
<evidence type="ECO:0000256" key="3">
    <source>
        <dbReference type="ARBA" id="ARBA00015071"/>
    </source>
</evidence>
<sequence length="628" mass="69837">MEIGNEISQKIRSAIKAKLVDLGAYVDDELPDYIMVMVANKKTTAQMADDLSLFLAGNTLKFTAWLTSLLEKLQSIGTSKTEAEVKPEPKEEEQREEPEVKKKVEPAEPHEDLIKISAEDVDEFDDDDDPDGPAIKKKKKGTSSSVVSELKTTSAASRLRKIARNRRPSPPRAHRGSTDAGSIKSRIGSTVGAVLKHDVYSDEEEYDPHKPSIGKVASVVKVTERKSSVPAALQANRSLLLKAMTEAQSSVERATKRQPPPASTSASQRSEHRASVRSRLGHSRRTSDTGRLRSSPARDSRRPAERRHVSTSAKPVQQNSEREETLKKLKKEALESLQRKQKKTQDLDEDIVRLNVPEDTRSILCASTDDSITMPDDFADYEDVDSDLNVTAERGPSPNFVVTLDNVGQELLDRNLESDQEMEANQEEENGRKEAEGMDVDGESKEKCRFYPSCKNGDGCPYYHPTEQCTNFPNCRYGNKCLYIHPKCRFDGNCTRHNCQYTHALPRPRSFPMAAPTVIVQPIKVPVFSSESMKKPPSAAKHPSQVTCRFFPKCTNMNCSFYHPKPCRFGVSCNSKDTCQFMHPDLPNRQSLKWKPSNSAATGAPTESLPSSVSLTSPKSLSVPIMSN</sequence>
<evidence type="ECO:0000256" key="10">
    <source>
        <dbReference type="SAM" id="MobiDB-lite"/>
    </source>
</evidence>
<dbReference type="Gene3D" id="4.10.1000.30">
    <property type="match status" value="2"/>
</dbReference>
<feature type="compositionally biased region" description="Basic residues" evidence="10">
    <location>
        <begin position="158"/>
        <end position="175"/>
    </location>
</feature>
<dbReference type="OrthoDB" id="5589010at2759"/>
<protein>
    <recommendedName>
        <fullName evidence="3">Zinc finger CCCH domain-containing protein 14</fullName>
    </recommendedName>
</protein>